<dbReference type="eggNOG" id="COG2124">
    <property type="taxonomic scope" value="Bacteria"/>
</dbReference>
<comment type="similarity">
    <text evidence="1">Belongs to the cytochrome P450 family.</text>
</comment>
<evidence type="ECO:0000313" key="7">
    <source>
        <dbReference type="EMBL" id="KRV49711.1"/>
    </source>
</evidence>
<evidence type="ECO:0000256" key="4">
    <source>
        <dbReference type="ARBA" id="ARBA00023002"/>
    </source>
</evidence>
<evidence type="ECO:0008006" key="9">
    <source>
        <dbReference type="Google" id="ProtNLM"/>
    </source>
</evidence>
<comment type="caution">
    <text evidence="7">The sequence shown here is derived from an EMBL/GenBank/DDBJ whole genome shotgun (WGS) entry which is preliminary data.</text>
</comment>
<dbReference type="EMBL" id="LLZU01000010">
    <property type="protein sequence ID" value="KRV49711.1"/>
    <property type="molecule type" value="Genomic_DNA"/>
</dbReference>
<evidence type="ECO:0000256" key="3">
    <source>
        <dbReference type="ARBA" id="ARBA00022723"/>
    </source>
</evidence>
<dbReference type="PRINTS" id="PR00359">
    <property type="entry name" value="BP450"/>
</dbReference>
<accession>A0A0T6LVI0</accession>
<dbReference type="AlphaFoldDB" id="A0A0T6LVI0"/>
<keyword evidence="4" id="KW-0560">Oxidoreductase</keyword>
<evidence type="ECO:0000256" key="5">
    <source>
        <dbReference type="ARBA" id="ARBA00023004"/>
    </source>
</evidence>
<dbReference type="InterPro" id="IPR036396">
    <property type="entry name" value="Cyt_P450_sf"/>
</dbReference>
<dbReference type="GO" id="GO:0005506">
    <property type="term" value="F:iron ion binding"/>
    <property type="evidence" value="ECO:0007669"/>
    <property type="project" value="InterPro"/>
</dbReference>
<evidence type="ECO:0000256" key="6">
    <source>
        <dbReference type="ARBA" id="ARBA00023033"/>
    </source>
</evidence>
<dbReference type="GO" id="GO:0004497">
    <property type="term" value="F:monooxygenase activity"/>
    <property type="evidence" value="ECO:0007669"/>
    <property type="project" value="UniProtKB-KW"/>
</dbReference>
<dbReference type="STRING" id="76728.AQ490_18550"/>
<keyword evidence="8" id="KW-1185">Reference proteome</keyword>
<keyword evidence="3" id="KW-0479">Metal-binding</keyword>
<gene>
    <name evidence="7" type="ORF">AQ490_18550</name>
</gene>
<reference evidence="7 8" key="1">
    <citation type="submission" date="2015-10" db="EMBL/GenBank/DDBJ databases">
        <title>Draft genome sequence of pyrrolomycin-producing Streptomyces vitaminophilus.</title>
        <authorList>
            <person name="Graham D.E."/>
            <person name="Mahan K.M."/>
            <person name="Klingeman D.M."/>
            <person name="Hettich R.L."/>
            <person name="Parry R.J."/>
        </authorList>
    </citation>
    <scope>NUCLEOTIDE SEQUENCE [LARGE SCALE GENOMIC DNA]</scope>
    <source>
        <strain evidence="7 8">ATCC 31673</strain>
    </source>
</reference>
<name>A0A0T6LVI0_WENVI</name>
<dbReference type="PRINTS" id="PR00385">
    <property type="entry name" value="P450"/>
</dbReference>
<protein>
    <recommendedName>
        <fullName evidence="9">Cytochrome P450</fullName>
    </recommendedName>
</protein>
<dbReference type="PANTHER" id="PTHR46696">
    <property type="entry name" value="P450, PUTATIVE (EUROFUNG)-RELATED"/>
    <property type="match status" value="1"/>
</dbReference>
<dbReference type="Pfam" id="PF00067">
    <property type="entry name" value="p450"/>
    <property type="match status" value="1"/>
</dbReference>
<keyword evidence="6" id="KW-0503">Monooxygenase</keyword>
<dbReference type="InterPro" id="IPR002397">
    <property type="entry name" value="Cyt_P450_B"/>
</dbReference>
<dbReference type="Gene3D" id="1.10.630.10">
    <property type="entry name" value="Cytochrome P450"/>
    <property type="match status" value="1"/>
</dbReference>
<evidence type="ECO:0000256" key="1">
    <source>
        <dbReference type="ARBA" id="ARBA00010617"/>
    </source>
</evidence>
<sequence>MGPFMPTQSVSVKEDTSQYPLYPFLWRSLYEYPPEYREIRATAPISRVRLPNDALAWLVTRYEDVRAVLSDARFSRDAVKNSPVAALAPNDIFNHSLIGTDPPDHTRLRRLVTRAFTPRRMEALRPHTFEVIDELLDQAEQLPRPVDFQSHVCYLLPILVIAEMLGLPYDEREQFVAWVRESTAGTEYRERMSAGYQKLIDYLDSLIQRKRRTPGDDLLSALIAVRDENDDRLSHEELLALSALLLAAGHETTATLFGNSIVTLLRDRTRWDTLRNDVSLIPVAVDELFRMVPTTDIGGVFPRVALEDVTLNGVRIHAGDAVMAVGDAANRDPEVFDDPERLDLTRQHNPHMSLGAGIHRCLGATLTRMELQVALQRVMERFPTLRLAVPESELRIRPMAAMRTLDALPVTW</sequence>
<dbReference type="GO" id="GO:0016705">
    <property type="term" value="F:oxidoreductase activity, acting on paired donors, with incorporation or reduction of molecular oxygen"/>
    <property type="evidence" value="ECO:0007669"/>
    <property type="project" value="InterPro"/>
</dbReference>
<keyword evidence="5" id="KW-0408">Iron</keyword>
<organism evidence="7 8">
    <name type="scientific">Wenjunlia vitaminophila</name>
    <name type="common">Streptomyces vitaminophilus</name>
    <dbReference type="NCBI Taxonomy" id="76728"/>
    <lineage>
        <taxon>Bacteria</taxon>
        <taxon>Bacillati</taxon>
        <taxon>Actinomycetota</taxon>
        <taxon>Actinomycetes</taxon>
        <taxon>Kitasatosporales</taxon>
        <taxon>Streptomycetaceae</taxon>
        <taxon>Wenjunlia</taxon>
    </lineage>
</organism>
<dbReference type="FunFam" id="1.10.630.10:FF:000018">
    <property type="entry name" value="Cytochrome P450 monooxygenase"/>
    <property type="match status" value="1"/>
</dbReference>
<evidence type="ECO:0000256" key="2">
    <source>
        <dbReference type="ARBA" id="ARBA00022617"/>
    </source>
</evidence>
<dbReference type="InterPro" id="IPR001128">
    <property type="entry name" value="Cyt_P450"/>
</dbReference>
<evidence type="ECO:0000313" key="8">
    <source>
        <dbReference type="Proteomes" id="UP000050867"/>
    </source>
</evidence>
<dbReference type="Proteomes" id="UP000050867">
    <property type="component" value="Unassembled WGS sequence"/>
</dbReference>
<dbReference type="PANTHER" id="PTHR46696:SF1">
    <property type="entry name" value="CYTOCHROME P450 YJIB-RELATED"/>
    <property type="match status" value="1"/>
</dbReference>
<proteinExistence type="inferred from homology"/>
<keyword evidence="2" id="KW-0349">Heme</keyword>
<dbReference type="GO" id="GO:0020037">
    <property type="term" value="F:heme binding"/>
    <property type="evidence" value="ECO:0007669"/>
    <property type="project" value="InterPro"/>
</dbReference>
<dbReference type="SUPFAM" id="SSF48264">
    <property type="entry name" value="Cytochrome P450"/>
    <property type="match status" value="1"/>
</dbReference>
<dbReference type="CDD" id="cd11031">
    <property type="entry name" value="Cyp158A-like"/>
    <property type="match status" value="1"/>
</dbReference>